<dbReference type="WBParaSite" id="ES5_v2.g25961.t1">
    <property type="protein sequence ID" value="ES5_v2.g25961.t1"/>
    <property type="gene ID" value="ES5_v2.g25961"/>
</dbReference>
<dbReference type="Proteomes" id="UP000887579">
    <property type="component" value="Unplaced"/>
</dbReference>
<evidence type="ECO:0000313" key="1">
    <source>
        <dbReference type="Proteomes" id="UP000887579"/>
    </source>
</evidence>
<sequence length="102" mass="12456">MLQVNNQILVKELKFPHCDLDEFFSWYETHECSSPPKEVVEIYKESKKLYEKLKFLDENSEECFNEILKAVNIEFIEDNFEFKLSKDLFNKELWEKYLEFLS</sequence>
<name>A0AC34G8C4_9BILA</name>
<reference evidence="2" key="1">
    <citation type="submission" date="2022-11" db="UniProtKB">
        <authorList>
            <consortium name="WormBaseParasite"/>
        </authorList>
    </citation>
    <scope>IDENTIFICATION</scope>
</reference>
<organism evidence="1 2">
    <name type="scientific">Panagrolaimus sp. ES5</name>
    <dbReference type="NCBI Taxonomy" id="591445"/>
    <lineage>
        <taxon>Eukaryota</taxon>
        <taxon>Metazoa</taxon>
        <taxon>Ecdysozoa</taxon>
        <taxon>Nematoda</taxon>
        <taxon>Chromadorea</taxon>
        <taxon>Rhabditida</taxon>
        <taxon>Tylenchina</taxon>
        <taxon>Panagrolaimomorpha</taxon>
        <taxon>Panagrolaimoidea</taxon>
        <taxon>Panagrolaimidae</taxon>
        <taxon>Panagrolaimus</taxon>
    </lineage>
</organism>
<accession>A0AC34G8C4</accession>
<protein>
    <submittedName>
        <fullName evidence="2">Uncharacterized protein</fullName>
    </submittedName>
</protein>
<evidence type="ECO:0000313" key="2">
    <source>
        <dbReference type="WBParaSite" id="ES5_v2.g25961.t1"/>
    </source>
</evidence>
<proteinExistence type="predicted"/>